<proteinExistence type="predicted"/>
<gene>
    <name evidence="1" type="ORF">HPBE_LOCUS1449</name>
</gene>
<evidence type="ECO:0000313" key="2">
    <source>
        <dbReference type="Proteomes" id="UP000050761"/>
    </source>
</evidence>
<dbReference type="AlphaFoldDB" id="A0A183F5K6"/>
<reference evidence="1 2" key="1">
    <citation type="submission" date="2018-11" db="EMBL/GenBank/DDBJ databases">
        <authorList>
            <consortium name="Pathogen Informatics"/>
        </authorList>
    </citation>
    <scope>NUCLEOTIDE SEQUENCE [LARGE SCALE GENOMIC DNA]</scope>
</reference>
<organism evidence="2 3">
    <name type="scientific">Heligmosomoides polygyrus</name>
    <name type="common">Parasitic roundworm</name>
    <dbReference type="NCBI Taxonomy" id="6339"/>
    <lineage>
        <taxon>Eukaryota</taxon>
        <taxon>Metazoa</taxon>
        <taxon>Ecdysozoa</taxon>
        <taxon>Nematoda</taxon>
        <taxon>Chromadorea</taxon>
        <taxon>Rhabditida</taxon>
        <taxon>Rhabditina</taxon>
        <taxon>Rhabditomorpha</taxon>
        <taxon>Strongyloidea</taxon>
        <taxon>Heligmosomidae</taxon>
        <taxon>Heligmosomoides</taxon>
    </lineage>
</organism>
<dbReference type="WBParaSite" id="HPBE_0000144801-mRNA-1">
    <property type="protein sequence ID" value="HPBE_0000144801-mRNA-1"/>
    <property type="gene ID" value="HPBE_0000144801"/>
</dbReference>
<keyword evidence="2" id="KW-1185">Reference proteome</keyword>
<accession>A0A3P7TFJ7</accession>
<evidence type="ECO:0000313" key="3">
    <source>
        <dbReference type="WBParaSite" id="HPBE_0000144801-mRNA-1"/>
    </source>
</evidence>
<name>A0A183F5K6_HELPZ</name>
<sequence length="137" mass="16305">MRKQDEHAISVAQRGIERTMLGMTRLTQMREGIRSSEPRRRSKIRRCGMGQVVENLVGRLRHALRSLTRAVTDWIPRDVERTSGSSSTRWLDFFVKALNDRYDPLRVPRARRIHWSTQAHNRDEWRRCLRPLEQLDD</sequence>
<accession>A0A183F5K6</accession>
<dbReference type="EMBL" id="UZAH01001585">
    <property type="protein sequence ID" value="VDO19831.1"/>
    <property type="molecule type" value="Genomic_DNA"/>
</dbReference>
<dbReference type="Proteomes" id="UP000050761">
    <property type="component" value="Unassembled WGS sequence"/>
</dbReference>
<reference evidence="3" key="2">
    <citation type="submission" date="2019-09" db="UniProtKB">
        <authorList>
            <consortium name="WormBaseParasite"/>
        </authorList>
    </citation>
    <scope>IDENTIFICATION</scope>
</reference>
<evidence type="ECO:0000313" key="1">
    <source>
        <dbReference type="EMBL" id="VDO19831.1"/>
    </source>
</evidence>
<protein>
    <submittedName>
        <fullName evidence="3">Transposase</fullName>
    </submittedName>
</protein>